<dbReference type="Gene3D" id="1.50.10.10">
    <property type="match status" value="1"/>
</dbReference>
<keyword evidence="4" id="KW-0378">Hydrolase</keyword>
<protein>
    <recommendedName>
        <fullName evidence="3">cellulase</fullName>
        <ecNumber evidence="3">3.2.1.4</ecNumber>
    </recommendedName>
</protein>
<dbReference type="EC" id="3.2.1.4" evidence="3"/>
<feature type="domain" description="Glycoside hydrolase family 9" evidence="10">
    <location>
        <begin position="138"/>
        <end position="321"/>
    </location>
</feature>
<evidence type="ECO:0000256" key="1">
    <source>
        <dbReference type="ARBA" id="ARBA00000966"/>
    </source>
</evidence>
<dbReference type="Proteomes" id="UP000678393">
    <property type="component" value="Unassembled WGS sequence"/>
</dbReference>
<dbReference type="InterPro" id="IPR008928">
    <property type="entry name" value="6-hairpin_glycosidase_sf"/>
</dbReference>
<keyword evidence="7" id="KW-0326">Glycosidase</keyword>
<feature type="signal peptide" evidence="9">
    <location>
        <begin position="1"/>
        <end position="24"/>
    </location>
</feature>
<evidence type="ECO:0000256" key="4">
    <source>
        <dbReference type="ARBA" id="ARBA00022801"/>
    </source>
</evidence>
<gene>
    <name evidence="11" type="ORF">CUNI_LOCUS128</name>
</gene>
<feature type="chain" id="PRO_5035903037" description="cellulase" evidence="9">
    <location>
        <begin position="25"/>
        <end position="330"/>
    </location>
</feature>
<evidence type="ECO:0000259" key="10">
    <source>
        <dbReference type="Pfam" id="PF00759"/>
    </source>
</evidence>
<dbReference type="AlphaFoldDB" id="A0A8S3YI12"/>
<evidence type="ECO:0000256" key="3">
    <source>
        <dbReference type="ARBA" id="ARBA00012601"/>
    </source>
</evidence>
<dbReference type="InterPro" id="IPR008965">
    <property type="entry name" value="CBM2/CBM3_carb-bd_dom_sf"/>
</dbReference>
<evidence type="ECO:0000256" key="6">
    <source>
        <dbReference type="ARBA" id="ARBA00023277"/>
    </source>
</evidence>
<keyword evidence="5" id="KW-0136">Cellulose degradation</keyword>
<dbReference type="SUPFAM" id="SSF48208">
    <property type="entry name" value="Six-hairpin glycosidases"/>
    <property type="match status" value="1"/>
</dbReference>
<dbReference type="GO" id="GO:0008810">
    <property type="term" value="F:cellulase activity"/>
    <property type="evidence" value="ECO:0007669"/>
    <property type="project" value="UniProtKB-EC"/>
</dbReference>
<evidence type="ECO:0000313" key="11">
    <source>
        <dbReference type="EMBL" id="CAG5114570.1"/>
    </source>
</evidence>
<dbReference type="OrthoDB" id="10257085at2759"/>
<reference evidence="11" key="1">
    <citation type="submission" date="2021-04" db="EMBL/GenBank/DDBJ databases">
        <authorList>
            <consortium name="Molecular Ecology Group"/>
        </authorList>
    </citation>
    <scope>NUCLEOTIDE SEQUENCE</scope>
</reference>
<dbReference type="Pfam" id="PF00759">
    <property type="entry name" value="Glyco_hydro_9"/>
    <property type="match status" value="1"/>
</dbReference>
<dbReference type="PANTHER" id="PTHR22298">
    <property type="entry name" value="ENDO-1,4-BETA-GLUCANASE"/>
    <property type="match status" value="1"/>
</dbReference>
<keyword evidence="9" id="KW-0732">Signal</keyword>
<organism evidence="11 12">
    <name type="scientific">Candidula unifasciata</name>
    <dbReference type="NCBI Taxonomy" id="100452"/>
    <lineage>
        <taxon>Eukaryota</taxon>
        <taxon>Metazoa</taxon>
        <taxon>Spiralia</taxon>
        <taxon>Lophotrochozoa</taxon>
        <taxon>Mollusca</taxon>
        <taxon>Gastropoda</taxon>
        <taxon>Heterobranchia</taxon>
        <taxon>Euthyneura</taxon>
        <taxon>Panpulmonata</taxon>
        <taxon>Eupulmonata</taxon>
        <taxon>Stylommatophora</taxon>
        <taxon>Helicina</taxon>
        <taxon>Helicoidea</taxon>
        <taxon>Geomitridae</taxon>
        <taxon>Candidula</taxon>
    </lineage>
</organism>
<evidence type="ECO:0000256" key="2">
    <source>
        <dbReference type="ARBA" id="ARBA00007072"/>
    </source>
</evidence>
<comment type="similarity">
    <text evidence="2">Belongs to the glycosyl hydrolase 9 (cellulase E) family.</text>
</comment>
<comment type="catalytic activity">
    <reaction evidence="1">
        <text>Endohydrolysis of (1-&gt;4)-beta-D-glucosidic linkages in cellulose, lichenin and cereal beta-D-glucans.</text>
        <dbReference type="EC" id="3.2.1.4"/>
    </reaction>
</comment>
<keyword evidence="12" id="KW-1185">Reference proteome</keyword>
<evidence type="ECO:0000256" key="8">
    <source>
        <dbReference type="ARBA" id="ARBA00023326"/>
    </source>
</evidence>
<name>A0A8S3YI12_9EUPU</name>
<dbReference type="InterPro" id="IPR001701">
    <property type="entry name" value="Glyco_hydro_9"/>
</dbReference>
<dbReference type="GO" id="GO:0030246">
    <property type="term" value="F:carbohydrate binding"/>
    <property type="evidence" value="ECO:0007669"/>
    <property type="project" value="InterPro"/>
</dbReference>
<accession>A0A8S3YI12</accession>
<sequence length="330" mass="36151">MSTTTYFLLWNLLVTSLLTTVSRGETNVPVTGHWFDGFQAEACIPITKELRGWKAHLKFTEEVHSIDIWAANQNYNGEEHVGDSLCFSFVGHVTGNVVPKITIYIEGMDRGGGGGRSQGWGELEGLSLYGGGTANKDYKDALAKSILFYNAQRSGKLPANNPITWRGDSALNDCVPGGWYDAGDHVKFGLPMASAATMLLWSLYSFKDGYTEAKTLDAMYDMIRWPLDYFLKAWNPNTKRLVVQVGDGDADHSYWGRPEQMTMARPCQEVSTSSPGSDVAGETAAALALGAITFKDKGDTTYATQLLTAAESLYAFAKSSRFVALNKVKM</sequence>
<dbReference type="EMBL" id="CAJHNH020000010">
    <property type="protein sequence ID" value="CAG5114570.1"/>
    <property type="molecule type" value="Genomic_DNA"/>
</dbReference>
<dbReference type="InterPro" id="IPR012341">
    <property type="entry name" value="6hp_glycosidase-like_sf"/>
</dbReference>
<keyword evidence="6" id="KW-0119">Carbohydrate metabolism</keyword>
<evidence type="ECO:0000256" key="9">
    <source>
        <dbReference type="SAM" id="SignalP"/>
    </source>
</evidence>
<comment type="caution">
    <text evidence="11">The sequence shown here is derived from an EMBL/GenBank/DDBJ whole genome shotgun (WGS) entry which is preliminary data.</text>
</comment>
<evidence type="ECO:0000256" key="5">
    <source>
        <dbReference type="ARBA" id="ARBA00023001"/>
    </source>
</evidence>
<evidence type="ECO:0000313" key="12">
    <source>
        <dbReference type="Proteomes" id="UP000678393"/>
    </source>
</evidence>
<dbReference type="GO" id="GO:0030245">
    <property type="term" value="P:cellulose catabolic process"/>
    <property type="evidence" value="ECO:0007669"/>
    <property type="project" value="UniProtKB-KW"/>
</dbReference>
<dbReference type="SUPFAM" id="SSF49384">
    <property type="entry name" value="Carbohydrate-binding domain"/>
    <property type="match status" value="1"/>
</dbReference>
<evidence type="ECO:0000256" key="7">
    <source>
        <dbReference type="ARBA" id="ARBA00023295"/>
    </source>
</evidence>
<keyword evidence="8" id="KW-0624">Polysaccharide degradation</keyword>
<proteinExistence type="inferred from homology"/>